<feature type="compositionally biased region" description="Basic and acidic residues" evidence="1">
    <location>
        <begin position="11"/>
        <end position="32"/>
    </location>
</feature>
<keyword evidence="3" id="KW-1185">Reference proteome</keyword>
<name>A0AAV6GLJ2_9TELE</name>
<dbReference type="EMBL" id="JADWDJ010000010">
    <property type="protein sequence ID" value="KAG5274341.1"/>
    <property type="molecule type" value="Genomic_DNA"/>
</dbReference>
<comment type="caution">
    <text evidence="2">The sequence shown here is derived from an EMBL/GenBank/DDBJ whole genome shotgun (WGS) entry which is preliminary data.</text>
</comment>
<proteinExistence type="predicted"/>
<dbReference type="AlphaFoldDB" id="A0AAV6GLJ2"/>
<evidence type="ECO:0000313" key="2">
    <source>
        <dbReference type="EMBL" id="KAG5274341.1"/>
    </source>
</evidence>
<organism evidence="2 3">
    <name type="scientific">Alosa alosa</name>
    <name type="common">allis shad</name>
    <dbReference type="NCBI Taxonomy" id="278164"/>
    <lineage>
        <taxon>Eukaryota</taxon>
        <taxon>Metazoa</taxon>
        <taxon>Chordata</taxon>
        <taxon>Craniata</taxon>
        <taxon>Vertebrata</taxon>
        <taxon>Euteleostomi</taxon>
        <taxon>Actinopterygii</taxon>
        <taxon>Neopterygii</taxon>
        <taxon>Teleostei</taxon>
        <taxon>Clupei</taxon>
        <taxon>Clupeiformes</taxon>
        <taxon>Clupeoidei</taxon>
        <taxon>Clupeidae</taxon>
        <taxon>Alosa</taxon>
    </lineage>
</organism>
<gene>
    <name evidence="2" type="ORF">AALO_G00135050</name>
</gene>
<protein>
    <submittedName>
        <fullName evidence="2">Uncharacterized protein</fullName>
    </submittedName>
</protein>
<reference evidence="2" key="1">
    <citation type="submission" date="2020-10" db="EMBL/GenBank/DDBJ databases">
        <title>Chromosome-scale genome assembly of the Allis shad, Alosa alosa.</title>
        <authorList>
            <person name="Margot Z."/>
            <person name="Christophe K."/>
            <person name="Cabau C."/>
            <person name="Louis A."/>
            <person name="Berthelot C."/>
            <person name="Parey E."/>
            <person name="Roest Crollius H."/>
            <person name="Montfort J."/>
            <person name="Robinson-Rechavi M."/>
            <person name="Bucao C."/>
            <person name="Bouchez O."/>
            <person name="Gislard M."/>
            <person name="Lluch J."/>
            <person name="Milhes M."/>
            <person name="Lampietro C."/>
            <person name="Lopez Roques C."/>
            <person name="Donnadieu C."/>
            <person name="Braasch I."/>
            <person name="Desvignes T."/>
            <person name="Postlethwait J."/>
            <person name="Bobe J."/>
            <person name="Guiguen Y."/>
        </authorList>
    </citation>
    <scope>NUCLEOTIDE SEQUENCE</scope>
    <source>
        <strain evidence="2">M-15738</strain>
        <tissue evidence="2">Blood</tissue>
    </source>
</reference>
<evidence type="ECO:0000256" key="1">
    <source>
        <dbReference type="SAM" id="MobiDB-lite"/>
    </source>
</evidence>
<accession>A0AAV6GLJ2</accession>
<dbReference type="Proteomes" id="UP000823561">
    <property type="component" value="Chromosome 10"/>
</dbReference>
<sequence length="68" mass="7678">MPNMGAGQSVEETRRLDNVSDHIQKSNAHPEADMAPNPQEPAAELPQRRMGDKNVDDMCFMISCTNWY</sequence>
<evidence type="ECO:0000313" key="3">
    <source>
        <dbReference type="Proteomes" id="UP000823561"/>
    </source>
</evidence>
<feature type="region of interest" description="Disordered" evidence="1">
    <location>
        <begin position="1"/>
        <end position="51"/>
    </location>
</feature>